<dbReference type="Gene3D" id="1.10.10.10">
    <property type="entry name" value="Winged helix-like DNA-binding domain superfamily/Winged helix DNA-binding domain"/>
    <property type="match status" value="1"/>
</dbReference>
<evidence type="ECO:0000313" key="2">
    <source>
        <dbReference type="Proteomes" id="UP000075502"/>
    </source>
</evidence>
<dbReference type="InterPro" id="IPR036388">
    <property type="entry name" value="WH-like_DNA-bd_sf"/>
</dbReference>
<organism evidence="1 2">
    <name type="scientific">Sorangium cellulosum</name>
    <name type="common">Polyangium cellulosum</name>
    <dbReference type="NCBI Taxonomy" id="56"/>
    <lineage>
        <taxon>Bacteria</taxon>
        <taxon>Pseudomonadati</taxon>
        <taxon>Myxococcota</taxon>
        <taxon>Polyangia</taxon>
        <taxon>Polyangiales</taxon>
        <taxon>Polyangiaceae</taxon>
        <taxon>Sorangium</taxon>
    </lineage>
</organism>
<dbReference type="EMBL" id="JEME01001344">
    <property type="protein sequence ID" value="KYG07417.1"/>
    <property type="molecule type" value="Genomic_DNA"/>
</dbReference>
<protein>
    <recommendedName>
        <fullName evidence="3">Helix-turn-helix domain-containing protein</fullName>
    </recommendedName>
</protein>
<dbReference type="Proteomes" id="UP000075502">
    <property type="component" value="Unassembled WGS sequence"/>
</dbReference>
<accession>A0A150TS61</accession>
<evidence type="ECO:0008006" key="3">
    <source>
        <dbReference type="Google" id="ProtNLM"/>
    </source>
</evidence>
<dbReference type="AlphaFoldDB" id="A0A150TS61"/>
<name>A0A150TS61_SORCE</name>
<sequence length="101" mass="10909">MRAEALLRAIRIVLDEAEPATRAANDGQPQAATWLPIGKFARTYSYSTKSVSRWVRLGMPSVGKGRNCRIHVEGAVAWLGEGGPAKALKKRGADAHARALQ</sequence>
<evidence type="ECO:0000313" key="1">
    <source>
        <dbReference type="EMBL" id="KYG07417.1"/>
    </source>
</evidence>
<reference evidence="1 2" key="1">
    <citation type="submission" date="2014-02" db="EMBL/GenBank/DDBJ databases">
        <title>The small core and large imbalanced accessory genome model reveals a collaborative survival strategy of Sorangium cellulosum strains in nature.</title>
        <authorList>
            <person name="Han K."/>
            <person name="Peng R."/>
            <person name="Blom J."/>
            <person name="Li Y.-Z."/>
        </authorList>
    </citation>
    <scope>NUCLEOTIDE SEQUENCE [LARGE SCALE GENOMIC DNA]</scope>
    <source>
        <strain evidence="1 2">So0007-03</strain>
    </source>
</reference>
<comment type="caution">
    <text evidence="1">The sequence shown here is derived from an EMBL/GenBank/DDBJ whole genome shotgun (WGS) entry which is preliminary data.</text>
</comment>
<gene>
    <name evidence="1" type="ORF">BE21_02465</name>
</gene>
<proteinExistence type="predicted"/>